<keyword evidence="3" id="KW-1185">Reference proteome</keyword>
<dbReference type="EMBL" id="WSEL01000009">
    <property type="protein sequence ID" value="MVQ31965.1"/>
    <property type="molecule type" value="Genomic_DNA"/>
</dbReference>
<dbReference type="InterPro" id="IPR045761">
    <property type="entry name" value="ODP_dom"/>
</dbReference>
<dbReference type="AlphaFoldDB" id="A0A6N8IZE7"/>
<dbReference type="PANTHER" id="PTHR43041:SF1">
    <property type="entry name" value="METALLO-BETA-LACTAMASE DOMAIN-CONTAINING PROTEIN"/>
    <property type="match status" value="1"/>
</dbReference>
<evidence type="ECO:0000313" key="2">
    <source>
        <dbReference type="EMBL" id="MVQ31965.1"/>
    </source>
</evidence>
<dbReference type="CDD" id="cd07709">
    <property type="entry name" value="flavodiiron_proteins_MBL-fold"/>
    <property type="match status" value="1"/>
</dbReference>
<accession>A0A6N8IZE7</accession>
<dbReference type="GO" id="GO:0016787">
    <property type="term" value="F:hydrolase activity"/>
    <property type="evidence" value="ECO:0007669"/>
    <property type="project" value="UniProtKB-KW"/>
</dbReference>
<dbReference type="SMART" id="SM00849">
    <property type="entry name" value="Lactamase_B"/>
    <property type="match status" value="1"/>
</dbReference>
<dbReference type="RefSeq" id="WP_157399966.1">
    <property type="nucleotide sequence ID" value="NZ_WSEL01000009.1"/>
</dbReference>
<sequence length="274" mass="30902">MSIELYRDEHHACLMFTDLGEEDGHAVQSNQFLVIDHGAGAIIDPGGNRAFNELFLSLSRFFPPQNLQYIVASHADPDIIASLDRWMTSTRSKLVISRIWERFAPHFAKVGKTEDRVIGVPDAGGRLPLGRGHLWLLPAHFMHSEGNFHFWDPVSRILFTGDLGASLVSGAEAAKPVRELAPHLPAMEGFHRRYMVSNKILRLWARMARQLDIRMIVPQHGAPIEGRRAIADFIDWIESLMCGVDLFDDRAYQLPTMAIDPRDHRTQPALRAVA</sequence>
<proteinExistence type="predicted"/>
<dbReference type="InterPro" id="IPR036866">
    <property type="entry name" value="RibonucZ/Hydroxyglut_hydro"/>
</dbReference>
<dbReference type="InterPro" id="IPR001279">
    <property type="entry name" value="Metallo-B-lactamas"/>
</dbReference>
<protein>
    <submittedName>
        <fullName evidence="2">MBL fold metallo-hydrolase</fullName>
    </submittedName>
</protein>
<gene>
    <name evidence="2" type="ORF">GON04_21075</name>
</gene>
<dbReference type="Pfam" id="PF19583">
    <property type="entry name" value="ODP"/>
    <property type="match status" value="1"/>
</dbReference>
<organism evidence="2 3">
    <name type="scientific">Ramlibacter pinisoli</name>
    <dbReference type="NCBI Taxonomy" id="2682844"/>
    <lineage>
        <taxon>Bacteria</taxon>
        <taxon>Pseudomonadati</taxon>
        <taxon>Pseudomonadota</taxon>
        <taxon>Betaproteobacteria</taxon>
        <taxon>Burkholderiales</taxon>
        <taxon>Comamonadaceae</taxon>
        <taxon>Ramlibacter</taxon>
    </lineage>
</organism>
<evidence type="ECO:0000259" key="1">
    <source>
        <dbReference type="SMART" id="SM00849"/>
    </source>
</evidence>
<keyword evidence="2" id="KW-0378">Hydrolase</keyword>
<dbReference type="SUPFAM" id="SSF56281">
    <property type="entry name" value="Metallo-hydrolase/oxidoreductase"/>
    <property type="match status" value="1"/>
</dbReference>
<dbReference type="PANTHER" id="PTHR43041">
    <property type="entry name" value="HYDROLASE, METALLO-BETA-LACTAMASE SUPERFAMILY"/>
    <property type="match status" value="1"/>
</dbReference>
<dbReference type="Gene3D" id="3.60.15.10">
    <property type="entry name" value="Ribonuclease Z/Hydroxyacylglutathione hydrolase-like"/>
    <property type="match status" value="1"/>
</dbReference>
<dbReference type="Proteomes" id="UP000469385">
    <property type="component" value="Unassembled WGS sequence"/>
</dbReference>
<comment type="caution">
    <text evidence="2">The sequence shown here is derived from an EMBL/GenBank/DDBJ whole genome shotgun (WGS) entry which is preliminary data.</text>
</comment>
<name>A0A6N8IZE7_9BURK</name>
<reference evidence="2 3" key="1">
    <citation type="submission" date="2019-12" db="EMBL/GenBank/DDBJ databases">
        <authorList>
            <person name="Huq M.A."/>
        </authorList>
    </citation>
    <scope>NUCLEOTIDE SEQUENCE [LARGE SCALE GENOMIC DNA]</scope>
    <source>
        <strain evidence="2 3">MAH-25</strain>
    </source>
</reference>
<evidence type="ECO:0000313" key="3">
    <source>
        <dbReference type="Proteomes" id="UP000469385"/>
    </source>
</evidence>
<feature type="domain" description="Metallo-beta-lactamase" evidence="1">
    <location>
        <begin position="28"/>
        <end position="220"/>
    </location>
</feature>